<dbReference type="Pfam" id="PF01193">
    <property type="entry name" value="RNA_pol_L"/>
    <property type="match status" value="1"/>
</dbReference>
<dbReference type="InterPro" id="IPR036603">
    <property type="entry name" value="RBP11-like"/>
</dbReference>
<dbReference type="Proteomes" id="UP000238274">
    <property type="component" value="Unassembled WGS sequence"/>
</dbReference>
<dbReference type="FunFam" id="2.170.120.12:FF:000010">
    <property type="entry name" value="Related to RPB3-DNA-directed RNA polymerase II chain"/>
    <property type="match status" value="1"/>
</dbReference>
<dbReference type="PROSITE" id="PS00446">
    <property type="entry name" value="RNA_POL_D_30KD"/>
    <property type="match status" value="1"/>
</dbReference>
<comment type="similarity">
    <text evidence="3">Belongs to the archaeal Rpo3/eukaryotic RPB3 RNA polymerase subunit family.</text>
</comment>
<evidence type="ECO:0000256" key="4">
    <source>
        <dbReference type="SAM" id="MobiDB-lite"/>
    </source>
</evidence>
<dbReference type="Pfam" id="PF01000">
    <property type="entry name" value="RNA_pol_A_bac"/>
    <property type="match status" value="1"/>
</dbReference>
<dbReference type="InterPro" id="IPR001514">
    <property type="entry name" value="DNA-dir_RNA_pol_30-40kDasu_CS"/>
</dbReference>
<keyword evidence="7" id="KW-1185">Reference proteome</keyword>
<dbReference type="GO" id="GO:0005665">
    <property type="term" value="C:RNA polymerase II, core complex"/>
    <property type="evidence" value="ECO:0007669"/>
    <property type="project" value="TreeGrafter"/>
</dbReference>
<dbReference type="InterPro" id="IPR036643">
    <property type="entry name" value="RNApol_insert_sf"/>
</dbReference>
<dbReference type="PANTHER" id="PTHR11800:SF2">
    <property type="entry name" value="DNA-DIRECTED RNA POLYMERASE II SUBUNIT RPB3"/>
    <property type="match status" value="1"/>
</dbReference>
<comment type="caution">
    <text evidence="6">The sequence shown here is derived from an EMBL/GenBank/DDBJ whole genome shotgun (WGS) entry which is preliminary data.</text>
</comment>
<dbReference type="GO" id="GO:0003677">
    <property type="term" value="F:DNA binding"/>
    <property type="evidence" value="ECO:0007669"/>
    <property type="project" value="InterPro"/>
</dbReference>
<evidence type="ECO:0000313" key="6">
    <source>
        <dbReference type="EMBL" id="POV99256.1"/>
    </source>
</evidence>
<feature type="region of interest" description="Disordered" evidence="4">
    <location>
        <begin position="1"/>
        <end position="28"/>
    </location>
</feature>
<protein>
    <recommendedName>
        <fullName evidence="5">DNA-directed RNA polymerase RpoA/D/Rpb3-type domain-containing protein</fullName>
    </recommendedName>
</protein>
<dbReference type="Gene3D" id="2.170.120.12">
    <property type="entry name" value="DNA-directed RNA polymerase, insert domain"/>
    <property type="match status" value="1"/>
</dbReference>
<dbReference type="InterPro" id="IPR050518">
    <property type="entry name" value="Rpo3/RPB3_RNA_Pol_subunit"/>
</dbReference>
<sequence>MTCRKLQPTQQKKQQARMSTAPFALETPQTTDGSQLQVKVTELDEQHATFMLEGIELGLANSLRRTMIADLTTIAIHSVEFEENTSVLPDEMIAHRLGLIPLISEDLDKYLKNWQRDCTCLSYCDDCSIELVLSTKCTQVGETVHVTSLDLVITPREDGADRGDVGKPVLFTLPGGEQPGVLITKLRKGQEVRLKCRAIKGIGQEHAKWSAVSTVGFEYDPYNRLGHTDLWFEVGTDPKAEWPLTKNAKFERPPLDDEPVDYSSKPSRFYLNVESAGSLKPDDIGIESLIVKLASVQQGIQAALGEGGGLNPDGRNTPYTGTPFGGGGGGNTPGSRPDGTYPSYGGATPNTRNNFSEWGPPAAPSNPPGAPATNGYSSGWE</sequence>
<evidence type="ECO:0000313" key="7">
    <source>
        <dbReference type="Proteomes" id="UP000238274"/>
    </source>
</evidence>
<feature type="compositionally biased region" description="Gly residues" evidence="4">
    <location>
        <begin position="323"/>
        <end position="332"/>
    </location>
</feature>
<dbReference type="GO" id="GO:0006366">
    <property type="term" value="P:transcription by RNA polymerase II"/>
    <property type="evidence" value="ECO:0007669"/>
    <property type="project" value="TreeGrafter"/>
</dbReference>
<dbReference type="CDD" id="cd07031">
    <property type="entry name" value="RNAP_II_RPB3"/>
    <property type="match status" value="1"/>
</dbReference>
<dbReference type="PANTHER" id="PTHR11800">
    <property type="entry name" value="DNA-DIRECTED RNA POLYMERASE"/>
    <property type="match status" value="1"/>
</dbReference>
<feature type="compositionally biased region" description="Pro residues" evidence="4">
    <location>
        <begin position="361"/>
        <end position="370"/>
    </location>
</feature>
<dbReference type="InterPro" id="IPR011263">
    <property type="entry name" value="DNA-dir_RNA_pol_RpoA/D/Rpb3"/>
</dbReference>
<reference evidence="7" key="3">
    <citation type="journal article" date="2018" name="Mol. Plant Microbe Interact.">
        <title>Genome sequence resources for the wheat stripe rust pathogen (Puccinia striiformis f. sp. tritici) and the barley stripe rust pathogen (Puccinia striiformis f. sp. hordei).</title>
        <authorList>
            <person name="Xia C."/>
            <person name="Wang M."/>
            <person name="Yin C."/>
            <person name="Cornejo O.E."/>
            <person name="Hulbert S.H."/>
            <person name="Chen X."/>
        </authorList>
    </citation>
    <scope>NUCLEOTIDE SEQUENCE [LARGE SCALE GENOMIC DNA]</scope>
    <source>
        <strain evidence="7">93TX-2</strain>
    </source>
</reference>
<keyword evidence="1" id="KW-0240">DNA-directed RNA polymerase</keyword>
<dbReference type="GO" id="GO:0046983">
    <property type="term" value="F:protein dimerization activity"/>
    <property type="evidence" value="ECO:0007669"/>
    <property type="project" value="InterPro"/>
</dbReference>
<reference evidence="6 7" key="1">
    <citation type="submission" date="2017-12" db="EMBL/GenBank/DDBJ databases">
        <title>Gene loss provides genomic basis for host adaptation in cereal stripe rust fungi.</title>
        <authorList>
            <person name="Xia C."/>
        </authorList>
    </citation>
    <scope>NUCLEOTIDE SEQUENCE [LARGE SCALE GENOMIC DNA]</scope>
    <source>
        <strain evidence="6 7">93TX-2</strain>
    </source>
</reference>
<gene>
    <name evidence="6" type="ORF">PSHT_13755</name>
</gene>
<dbReference type="EMBL" id="PKSM01000277">
    <property type="protein sequence ID" value="POV99256.1"/>
    <property type="molecule type" value="Genomic_DNA"/>
</dbReference>
<dbReference type="VEuPathDB" id="FungiDB:PSTT_15909"/>
<evidence type="ECO:0000256" key="3">
    <source>
        <dbReference type="ARBA" id="ARBA00025804"/>
    </source>
</evidence>
<keyword evidence="2" id="KW-0804">Transcription</keyword>
<evidence type="ECO:0000259" key="5">
    <source>
        <dbReference type="SMART" id="SM00662"/>
    </source>
</evidence>
<dbReference type="VEuPathDB" id="FungiDB:PSHT_13755"/>
<feature type="compositionally biased region" description="Polar residues" evidence="4">
    <location>
        <begin position="7"/>
        <end position="18"/>
    </location>
</feature>
<dbReference type="InterPro" id="IPR011262">
    <property type="entry name" value="DNA-dir_RNA_pol_insert"/>
</dbReference>
<reference evidence="7" key="2">
    <citation type="journal article" date="2018" name="BMC Genomics">
        <title>Genomic insights into host adaptation between the wheat stripe rust pathogen (Puccinia striiformis f. sp. tritici) and the barley stripe rust pathogen (Puccinia striiformis f. sp. hordei).</title>
        <authorList>
            <person name="Xia C."/>
            <person name="Wang M."/>
            <person name="Yin C."/>
            <person name="Cornejo O.E."/>
            <person name="Hulbert S.H."/>
            <person name="Chen X."/>
        </authorList>
    </citation>
    <scope>NUCLEOTIDE SEQUENCE [LARGE SCALE GENOMIC DNA]</scope>
    <source>
        <strain evidence="7">93TX-2</strain>
    </source>
</reference>
<dbReference type="OrthoDB" id="270173at2759"/>
<proteinExistence type="inferred from homology"/>
<dbReference type="SMART" id="SM00662">
    <property type="entry name" value="RPOLD"/>
    <property type="match status" value="1"/>
</dbReference>
<dbReference type="InterPro" id="IPR022842">
    <property type="entry name" value="RNAP_Rpo3/Rpb3/RPAC1"/>
</dbReference>
<accession>A0A2S4UPV0</accession>
<dbReference type="AlphaFoldDB" id="A0A2S4UPV0"/>
<dbReference type="SUPFAM" id="SSF55257">
    <property type="entry name" value="RBP11-like subunits of RNA polymerase"/>
    <property type="match status" value="1"/>
</dbReference>
<organism evidence="6 7">
    <name type="scientific">Puccinia striiformis</name>
    <dbReference type="NCBI Taxonomy" id="27350"/>
    <lineage>
        <taxon>Eukaryota</taxon>
        <taxon>Fungi</taxon>
        <taxon>Dikarya</taxon>
        <taxon>Basidiomycota</taxon>
        <taxon>Pucciniomycotina</taxon>
        <taxon>Pucciniomycetes</taxon>
        <taxon>Pucciniales</taxon>
        <taxon>Pucciniaceae</taxon>
        <taxon>Puccinia</taxon>
    </lineage>
</organism>
<name>A0A2S4UPV0_9BASI</name>
<dbReference type="SUPFAM" id="SSF56553">
    <property type="entry name" value="Insert subdomain of RNA polymerase alpha subunit"/>
    <property type="match status" value="1"/>
</dbReference>
<dbReference type="GO" id="GO:0003899">
    <property type="term" value="F:DNA-directed RNA polymerase activity"/>
    <property type="evidence" value="ECO:0007669"/>
    <property type="project" value="InterPro"/>
</dbReference>
<dbReference type="Gene3D" id="3.30.1360.10">
    <property type="entry name" value="RNA polymerase, RBP11-like subunit"/>
    <property type="match status" value="1"/>
</dbReference>
<feature type="domain" description="DNA-directed RNA polymerase RpoA/D/Rpb3-type" evidence="5">
    <location>
        <begin position="47"/>
        <end position="299"/>
    </location>
</feature>
<evidence type="ECO:0000256" key="2">
    <source>
        <dbReference type="ARBA" id="ARBA00023163"/>
    </source>
</evidence>
<feature type="region of interest" description="Disordered" evidence="4">
    <location>
        <begin position="305"/>
        <end position="381"/>
    </location>
</feature>
<evidence type="ECO:0000256" key="1">
    <source>
        <dbReference type="ARBA" id="ARBA00022478"/>
    </source>
</evidence>
<dbReference type="HAMAP" id="MF_00320">
    <property type="entry name" value="RNApol_arch_Rpo3"/>
    <property type="match status" value="1"/>
</dbReference>